<feature type="non-terminal residue" evidence="2">
    <location>
        <position position="108"/>
    </location>
</feature>
<dbReference type="Proteomes" id="UP000051574">
    <property type="component" value="Unassembled WGS sequence"/>
</dbReference>
<evidence type="ECO:0000259" key="1">
    <source>
        <dbReference type="Pfam" id="PF16399"/>
    </source>
</evidence>
<dbReference type="EMBL" id="LJIG01001538">
    <property type="protein sequence ID" value="KRT85402.1"/>
    <property type="molecule type" value="Genomic_DNA"/>
</dbReference>
<gene>
    <name evidence="2" type="ORF">AMK59_171</name>
</gene>
<sequence>MLKFYSRFEISDETGDPLTDHDMTQLHYSKITSLQKAVFAKFPELRNFALANVASVHSKEQLLKHFSPLSQENLRAITTYLHLVPSTEIEKDYRWCRYDTEFLRELLV</sequence>
<comment type="caution">
    <text evidence="2">The sequence shown here is derived from an EMBL/GenBank/DDBJ whole genome shotgun (WGS) entry which is preliminary data.</text>
</comment>
<evidence type="ECO:0000313" key="3">
    <source>
        <dbReference type="Proteomes" id="UP000051574"/>
    </source>
</evidence>
<dbReference type="Pfam" id="PF16399">
    <property type="entry name" value="Aquarius_N_1st"/>
    <property type="match status" value="1"/>
</dbReference>
<reference evidence="2 3" key="1">
    <citation type="submission" date="2015-09" db="EMBL/GenBank/DDBJ databases">
        <title>Draft genome of the scarab beetle Oryctes borbonicus.</title>
        <authorList>
            <person name="Meyer J.M."/>
            <person name="Markov G.V."/>
            <person name="Baskaran P."/>
            <person name="Herrmann M."/>
            <person name="Sommer R.J."/>
            <person name="Roedelsperger C."/>
        </authorList>
    </citation>
    <scope>NUCLEOTIDE SEQUENCE [LARGE SCALE GENOMIC DNA]</scope>
    <source>
        <strain evidence="2">OB123</strain>
        <tissue evidence="2">Whole animal</tissue>
    </source>
</reference>
<keyword evidence="3" id="KW-1185">Reference proteome</keyword>
<dbReference type="InterPro" id="IPR032174">
    <property type="entry name" value="Aquarius_N"/>
</dbReference>
<protein>
    <recommendedName>
        <fullName evidence="1">RNA helicase aquarius N-terminal domain-containing protein</fullName>
    </recommendedName>
</protein>
<proteinExistence type="predicted"/>
<dbReference type="OrthoDB" id="1879at2759"/>
<feature type="domain" description="RNA helicase aquarius N-terminal" evidence="1">
    <location>
        <begin position="1"/>
        <end position="108"/>
    </location>
</feature>
<name>A0A0T6BDI1_9SCAR</name>
<evidence type="ECO:0000313" key="2">
    <source>
        <dbReference type="EMBL" id="KRT85402.1"/>
    </source>
</evidence>
<accession>A0A0T6BDI1</accession>
<organism evidence="2 3">
    <name type="scientific">Oryctes borbonicus</name>
    <dbReference type="NCBI Taxonomy" id="1629725"/>
    <lineage>
        <taxon>Eukaryota</taxon>
        <taxon>Metazoa</taxon>
        <taxon>Ecdysozoa</taxon>
        <taxon>Arthropoda</taxon>
        <taxon>Hexapoda</taxon>
        <taxon>Insecta</taxon>
        <taxon>Pterygota</taxon>
        <taxon>Neoptera</taxon>
        <taxon>Endopterygota</taxon>
        <taxon>Coleoptera</taxon>
        <taxon>Polyphaga</taxon>
        <taxon>Scarabaeiformia</taxon>
        <taxon>Scarabaeidae</taxon>
        <taxon>Dynastinae</taxon>
        <taxon>Oryctes</taxon>
    </lineage>
</organism>
<dbReference type="AlphaFoldDB" id="A0A0T6BDI1"/>